<comment type="caution">
    <text evidence="4">The sequence shown here is derived from an EMBL/GenBank/DDBJ whole genome shotgun (WGS) entry which is preliminary data.</text>
</comment>
<dbReference type="EMBL" id="CAJNOJ010000065">
    <property type="protein sequence ID" value="CAF1013686.1"/>
    <property type="molecule type" value="Genomic_DNA"/>
</dbReference>
<feature type="region of interest" description="Disordered" evidence="1">
    <location>
        <begin position="207"/>
        <end position="228"/>
    </location>
</feature>
<feature type="domain" description="C5orf34-like N-terminal" evidence="3">
    <location>
        <begin position="11"/>
        <end position="75"/>
    </location>
</feature>
<dbReference type="Pfam" id="PF15016">
    <property type="entry name" value="C5orf34_C"/>
    <property type="match status" value="1"/>
</dbReference>
<evidence type="ECO:0000313" key="7">
    <source>
        <dbReference type="Proteomes" id="UP000663852"/>
    </source>
</evidence>
<dbReference type="InterPro" id="IPR053901">
    <property type="entry name" value="C5orf34-like"/>
</dbReference>
<protein>
    <recommendedName>
        <fullName evidence="8">DUF4524 domain-containing protein</fullName>
    </recommendedName>
</protein>
<organism evidence="4 7">
    <name type="scientific">Adineta ricciae</name>
    <name type="common">Rotifer</name>
    <dbReference type="NCBI Taxonomy" id="249248"/>
    <lineage>
        <taxon>Eukaryota</taxon>
        <taxon>Metazoa</taxon>
        <taxon>Spiralia</taxon>
        <taxon>Gnathifera</taxon>
        <taxon>Rotifera</taxon>
        <taxon>Eurotatoria</taxon>
        <taxon>Bdelloidea</taxon>
        <taxon>Adinetida</taxon>
        <taxon>Adinetidae</taxon>
        <taxon>Adineta</taxon>
    </lineage>
</organism>
<feature type="domain" description="C5orf34-like C-terminal" evidence="2">
    <location>
        <begin position="389"/>
        <end position="476"/>
    </location>
</feature>
<reference evidence="4" key="1">
    <citation type="submission" date="2021-02" db="EMBL/GenBank/DDBJ databases">
        <authorList>
            <person name="Nowell W R."/>
        </authorList>
    </citation>
    <scope>NUCLEOTIDE SEQUENCE</scope>
</reference>
<dbReference type="Proteomes" id="UP000663852">
    <property type="component" value="Unassembled WGS sequence"/>
</dbReference>
<evidence type="ECO:0000313" key="4">
    <source>
        <dbReference type="EMBL" id="CAF1013686.1"/>
    </source>
</evidence>
<evidence type="ECO:0000313" key="5">
    <source>
        <dbReference type="EMBL" id="CAF1356098.1"/>
    </source>
</evidence>
<dbReference type="EMBL" id="CAJNOR010002912">
    <property type="protein sequence ID" value="CAF1356098.1"/>
    <property type="molecule type" value="Genomic_DNA"/>
</dbReference>
<sequence length="550" mass="64429">MNKDPNIAKQFIMYTNDSVEATFYDGTKIFLSPCATEYVVQQGNHAQGVMTMKYRTIYTTSTLLPRIRSVLTFRNLYAQQPFLVPNLVDSDQCYQSTGTATHVRWSPNVSLPTTADDDPTQTWSWTSLCGRARIEISQCRQIVYVTHPLQVSRILTKQQNDTDIPTKYIHVFAPVRRCFSSQRIPDYLCKFVHKCFQLIERLSNEHNSFSTDNDVDEDEDEDESEWSFQLPLPLPSSSCPKAHRHRLHHEMMFEADMRVLQTATVTYRLEYDHPTSIEALVLDENSQRLIDYVITTDIQSSFYNYYSMKDNQCRLLTLSEHALPPQNERISQIIRFMSNMRQRILSMTRRVQEKPCWIQDDVIIDTSINDTIEELKSSSLADDFDNEDNIYRQTFILDAGHFRYFHDNHVEIKFSNGFVLHMTPEQVHSCQMNPHVDFQCRITDKKKQKTIDVFDGISQPGCYEQYISAAIDWCLWVWNEKRVEEQRNLANNIQQELFRLKLFTNMMEIQDYQQSAMMSTPVTNSNEYYSPEDIKQILARTAKFTRSESS</sequence>
<dbReference type="PANTHER" id="PTHR34531:SF1">
    <property type="entry name" value="CHROMOSOME 5 OPEN READING FRAME 34"/>
    <property type="match status" value="1"/>
</dbReference>
<dbReference type="InterPro" id="IPR027830">
    <property type="entry name" value="C5orf34-like_N"/>
</dbReference>
<feature type="compositionally biased region" description="Acidic residues" evidence="1">
    <location>
        <begin position="213"/>
        <end position="225"/>
    </location>
</feature>
<keyword evidence="6" id="KW-1185">Reference proteome</keyword>
<proteinExistence type="predicted"/>
<accession>A0A814HR18</accession>
<dbReference type="InterPro" id="IPR027865">
    <property type="entry name" value="C5orf34-like_C"/>
</dbReference>
<evidence type="ECO:0000259" key="3">
    <source>
        <dbReference type="Pfam" id="PF15025"/>
    </source>
</evidence>
<dbReference type="Proteomes" id="UP000663828">
    <property type="component" value="Unassembled WGS sequence"/>
</dbReference>
<evidence type="ECO:0000313" key="6">
    <source>
        <dbReference type="Proteomes" id="UP000663828"/>
    </source>
</evidence>
<dbReference type="OrthoDB" id="10018213at2759"/>
<dbReference type="Pfam" id="PF15025">
    <property type="entry name" value="C5orf34-like_N"/>
    <property type="match status" value="1"/>
</dbReference>
<evidence type="ECO:0008006" key="8">
    <source>
        <dbReference type="Google" id="ProtNLM"/>
    </source>
</evidence>
<gene>
    <name evidence="4" type="ORF">EDS130_LOCUS15529</name>
    <name evidence="5" type="ORF">XAT740_LOCUS31755</name>
</gene>
<dbReference type="AlphaFoldDB" id="A0A814HR18"/>
<evidence type="ECO:0000256" key="1">
    <source>
        <dbReference type="SAM" id="MobiDB-lite"/>
    </source>
</evidence>
<name>A0A814HR18_ADIRI</name>
<dbReference type="PANTHER" id="PTHR34531">
    <property type="entry name" value="ZGC:153352"/>
    <property type="match status" value="1"/>
</dbReference>
<evidence type="ECO:0000259" key="2">
    <source>
        <dbReference type="Pfam" id="PF15016"/>
    </source>
</evidence>